<proteinExistence type="predicted"/>
<reference evidence="2" key="1">
    <citation type="submission" date="2021-12" db="EMBL/GenBank/DDBJ databases">
        <title>Convergent genome expansion in fungi linked to evolution of root-endophyte symbiosis.</title>
        <authorList>
            <consortium name="DOE Joint Genome Institute"/>
            <person name="Ke Y.-H."/>
            <person name="Bonito G."/>
            <person name="Liao H.-L."/>
            <person name="Looney B."/>
            <person name="Rojas-Flechas A."/>
            <person name="Nash J."/>
            <person name="Hameed K."/>
            <person name="Schadt C."/>
            <person name="Martin F."/>
            <person name="Crous P.W."/>
            <person name="Miettinen O."/>
            <person name="Magnuson J.K."/>
            <person name="Labbe J."/>
            <person name="Jacobson D."/>
            <person name="Doktycz M.J."/>
            <person name="Veneault-Fourrey C."/>
            <person name="Kuo A."/>
            <person name="Mondo S."/>
            <person name="Calhoun S."/>
            <person name="Riley R."/>
            <person name="Ohm R."/>
            <person name="LaButti K."/>
            <person name="Andreopoulos B."/>
            <person name="Pangilinan J."/>
            <person name="Nolan M."/>
            <person name="Tritt A."/>
            <person name="Clum A."/>
            <person name="Lipzen A."/>
            <person name="Daum C."/>
            <person name="Barry K."/>
            <person name="Grigoriev I.V."/>
            <person name="Vilgalys R."/>
        </authorList>
    </citation>
    <scope>NUCLEOTIDE SEQUENCE</scope>
    <source>
        <strain evidence="2">PMI_201</strain>
    </source>
</reference>
<dbReference type="InterPro" id="IPR011051">
    <property type="entry name" value="RmlC_Cupin_sf"/>
</dbReference>
<dbReference type="RefSeq" id="XP_046071744.1">
    <property type="nucleotide sequence ID" value="XM_046214011.1"/>
</dbReference>
<feature type="domain" description="Cupin type-2" evidence="1">
    <location>
        <begin position="76"/>
        <end position="143"/>
    </location>
</feature>
<organism evidence="2 3">
    <name type="scientific">Talaromyces proteolyticus</name>
    <dbReference type="NCBI Taxonomy" id="1131652"/>
    <lineage>
        <taxon>Eukaryota</taxon>
        <taxon>Fungi</taxon>
        <taxon>Dikarya</taxon>
        <taxon>Ascomycota</taxon>
        <taxon>Pezizomycotina</taxon>
        <taxon>Eurotiomycetes</taxon>
        <taxon>Eurotiomycetidae</taxon>
        <taxon>Eurotiales</taxon>
        <taxon>Trichocomaceae</taxon>
        <taxon>Talaromyces</taxon>
        <taxon>Talaromyces sect. Bacilispori</taxon>
    </lineage>
</organism>
<comment type="caution">
    <text evidence="2">The sequence shown here is derived from an EMBL/GenBank/DDBJ whole genome shotgun (WGS) entry which is preliminary data.</text>
</comment>
<gene>
    <name evidence="2" type="ORF">BGW36DRAFT_358858</name>
</gene>
<sequence>MSLFPDPRRIVTGHDANGNAIVLKDSNIPCVPTPLKANFAVLWETHQFPANNEGDEDPVERETSSLANDKGLVLRVVDFPPHTDTLVHRTVSLDFGIVFQGEIDCTLDNGVVVHLKPGDTCVQRGTVHKWTNNGSVPTRVYFILTAAEPIKIDGKLLGNHGFRDDEVATGGVNE</sequence>
<evidence type="ECO:0000259" key="1">
    <source>
        <dbReference type="Pfam" id="PF07883"/>
    </source>
</evidence>
<name>A0AAD4KNQ6_9EURO</name>
<dbReference type="InterPro" id="IPR014710">
    <property type="entry name" value="RmlC-like_jellyroll"/>
</dbReference>
<evidence type="ECO:0000313" key="2">
    <source>
        <dbReference type="EMBL" id="KAH8697043.1"/>
    </source>
</evidence>
<dbReference type="GeneID" id="70244298"/>
<accession>A0AAD4KNQ6</accession>
<keyword evidence="3" id="KW-1185">Reference proteome</keyword>
<dbReference type="AlphaFoldDB" id="A0AAD4KNQ6"/>
<dbReference type="PANTHER" id="PTHR36156:SF2">
    <property type="entry name" value="CUPIN TYPE-2 DOMAIN-CONTAINING PROTEIN"/>
    <property type="match status" value="1"/>
</dbReference>
<dbReference type="Gene3D" id="2.20.70.150">
    <property type="match status" value="1"/>
</dbReference>
<dbReference type="Proteomes" id="UP001201262">
    <property type="component" value="Unassembled WGS sequence"/>
</dbReference>
<dbReference type="PANTHER" id="PTHR36156">
    <property type="entry name" value="SLR2101 PROTEIN"/>
    <property type="match status" value="1"/>
</dbReference>
<dbReference type="CDD" id="cd02231">
    <property type="entry name" value="cupin_BLL6423-like"/>
    <property type="match status" value="1"/>
</dbReference>
<dbReference type="InterPro" id="IPR047142">
    <property type="entry name" value="OryJ/VirC-like"/>
</dbReference>
<protein>
    <recommendedName>
        <fullName evidence="1">Cupin type-2 domain-containing protein</fullName>
    </recommendedName>
</protein>
<dbReference type="InterPro" id="IPR013096">
    <property type="entry name" value="Cupin_2"/>
</dbReference>
<dbReference type="Pfam" id="PF07883">
    <property type="entry name" value="Cupin_2"/>
    <property type="match status" value="1"/>
</dbReference>
<dbReference type="Gene3D" id="2.60.120.10">
    <property type="entry name" value="Jelly Rolls"/>
    <property type="match status" value="1"/>
</dbReference>
<dbReference type="EMBL" id="JAJTJA010000006">
    <property type="protein sequence ID" value="KAH8697043.1"/>
    <property type="molecule type" value="Genomic_DNA"/>
</dbReference>
<dbReference type="SUPFAM" id="SSF51182">
    <property type="entry name" value="RmlC-like cupins"/>
    <property type="match status" value="1"/>
</dbReference>
<evidence type="ECO:0000313" key="3">
    <source>
        <dbReference type="Proteomes" id="UP001201262"/>
    </source>
</evidence>